<dbReference type="InterPro" id="IPR054566">
    <property type="entry name" value="ManC/GMP-like_b-helix"/>
</dbReference>
<protein>
    <recommendedName>
        <fullName evidence="2">mannose-1-phosphate guanylyltransferase</fullName>
        <ecNumber evidence="2">2.7.7.13</ecNumber>
    </recommendedName>
</protein>
<dbReference type="Gene3D" id="3.90.550.10">
    <property type="entry name" value="Spore Coat Polysaccharide Biosynthesis Protein SpsA, Chain A"/>
    <property type="match status" value="1"/>
</dbReference>
<dbReference type="EMBL" id="CP063458">
    <property type="protein sequence ID" value="QOV88266.1"/>
    <property type="molecule type" value="Genomic_DNA"/>
</dbReference>
<comment type="catalytic activity">
    <reaction evidence="7">
        <text>alpha-D-mannose 1-phosphate + GTP + H(+) = GDP-alpha-D-mannose + diphosphate</text>
        <dbReference type="Rhea" id="RHEA:15229"/>
        <dbReference type="ChEBI" id="CHEBI:15378"/>
        <dbReference type="ChEBI" id="CHEBI:33019"/>
        <dbReference type="ChEBI" id="CHEBI:37565"/>
        <dbReference type="ChEBI" id="CHEBI:57527"/>
        <dbReference type="ChEBI" id="CHEBI:58409"/>
        <dbReference type="EC" id="2.7.7.13"/>
    </reaction>
</comment>
<keyword evidence="11" id="KW-1185">Reference proteome</keyword>
<keyword evidence="6" id="KW-0342">GTP-binding</keyword>
<evidence type="ECO:0000256" key="5">
    <source>
        <dbReference type="ARBA" id="ARBA00022741"/>
    </source>
</evidence>
<keyword evidence="4 10" id="KW-0548">Nucleotidyltransferase</keyword>
<accession>A0A7M2WS23</accession>
<evidence type="ECO:0000313" key="11">
    <source>
        <dbReference type="Proteomes" id="UP000593765"/>
    </source>
</evidence>
<evidence type="ECO:0000256" key="2">
    <source>
        <dbReference type="ARBA" id="ARBA00012387"/>
    </source>
</evidence>
<dbReference type="PANTHER" id="PTHR46390:SF1">
    <property type="entry name" value="MANNOSE-1-PHOSPHATE GUANYLYLTRANSFERASE"/>
    <property type="match status" value="1"/>
</dbReference>
<dbReference type="FunFam" id="3.90.550.10:FF:000046">
    <property type="entry name" value="Mannose-1-phosphate guanylyltransferase (GDP)"/>
    <property type="match status" value="1"/>
</dbReference>
<dbReference type="Pfam" id="PF00483">
    <property type="entry name" value="NTP_transferase"/>
    <property type="match status" value="1"/>
</dbReference>
<sequence>MQYGVIMAGGAGTRLWPLSRNEKPKQLLQVVRGKSLLQLSYERLRAILPANQIFVCTGEQHRAAVLANLPELPSDNVLGEPMGRDTANAVGFPAAVLLKRDPDAIMAITTADHVIEPQEKFQASLKTAFAVAEQQPKSLVTFGIVPTYGHTGLGYVQRGEALKIKTDAGAPGAFKVQSFKEKPDKATADRYVESGRFYWNSGMFVWRCDTVLGELAQHLPESYKGLTEIAEAWDTPRRQEVLSSVYPKLPKISIDFAIMEPASQGKGKATVAVVEMPVQWLDVGSWPALAETLATDEHNNATEGGAFVFLDSDDNIVVSEDPNHLVSLIGVSDMIVVHTKDTTMVCPKSESQRVKDMTVKVKEKFGGKYL</sequence>
<feature type="domain" description="Nucleotidyl transferase" evidence="8">
    <location>
        <begin position="4"/>
        <end position="296"/>
    </location>
</feature>
<dbReference type="InterPro" id="IPR029044">
    <property type="entry name" value="Nucleotide-diphossugar_trans"/>
</dbReference>
<dbReference type="GO" id="GO:0004475">
    <property type="term" value="F:mannose-1-phosphate guanylyltransferase (GTP) activity"/>
    <property type="evidence" value="ECO:0007669"/>
    <property type="project" value="UniProtKB-EC"/>
</dbReference>
<reference evidence="10 11" key="1">
    <citation type="submission" date="2020-10" db="EMBL/GenBank/DDBJ databases">
        <title>Wide distribution of Phycisphaera-like planctomycetes from WD2101 soil group in peatlands and genome analysis of the first cultivated representative.</title>
        <authorList>
            <person name="Dedysh S.N."/>
            <person name="Beletsky A.V."/>
            <person name="Ivanova A."/>
            <person name="Kulichevskaya I.S."/>
            <person name="Suzina N.E."/>
            <person name="Philippov D.A."/>
            <person name="Rakitin A.L."/>
            <person name="Mardanov A.V."/>
            <person name="Ravin N.V."/>
        </authorList>
    </citation>
    <scope>NUCLEOTIDE SEQUENCE [LARGE SCALE GENOMIC DNA]</scope>
    <source>
        <strain evidence="10 11">M1803</strain>
    </source>
</reference>
<dbReference type="AlphaFoldDB" id="A0A7M2WS23"/>
<feature type="domain" description="MannoseP isomerase/GMP-like beta-helix" evidence="9">
    <location>
        <begin position="307"/>
        <end position="357"/>
    </location>
</feature>
<gene>
    <name evidence="10" type="ORF">IPV69_18685</name>
</gene>
<dbReference type="GO" id="GO:0009298">
    <property type="term" value="P:GDP-mannose biosynthetic process"/>
    <property type="evidence" value="ECO:0007669"/>
    <property type="project" value="TreeGrafter"/>
</dbReference>
<proteinExistence type="inferred from homology"/>
<name>A0A7M2WS23_9BACT</name>
<evidence type="ECO:0000256" key="1">
    <source>
        <dbReference type="ARBA" id="ARBA00006115"/>
    </source>
</evidence>
<dbReference type="InterPro" id="IPR049577">
    <property type="entry name" value="GMPP_N"/>
</dbReference>
<dbReference type="CDD" id="cd02509">
    <property type="entry name" value="GDP-M1P_Guanylyltransferase"/>
    <property type="match status" value="1"/>
</dbReference>
<dbReference type="PANTHER" id="PTHR46390">
    <property type="entry name" value="MANNOSE-1-PHOSPHATE GUANYLYLTRANSFERASE"/>
    <property type="match status" value="1"/>
</dbReference>
<dbReference type="SUPFAM" id="SSF159283">
    <property type="entry name" value="Guanosine diphospho-D-mannose pyrophosphorylase/mannose-6-phosphate isomerase linker domain"/>
    <property type="match status" value="1"/>
</dbReference>
<dbReference type="SUPFAM" id="SSF53448">
    <property type="entry name" value="Nucleotide-diphospho-sugar transferases"/>
    <property type="match status" value="1"/>
</dbReference>
<dbReference type="Pfam" id="PF22640">
    <property type="entry name" value="ManC_GMP_beta-helix"/>
    <property type="match status" value="1"/>
</dbReference>
<dbReference type="InterPro" id="IPR005835">
    <property type="entry name" value="NTP_transferase_dom"/>
</dbReference>
<dbReference type="InterPro" id="IPR051161">
    <property type="entry name" value="Mannose-6P_isomerase_type2"/>
</dbReference>
<evidence type="ECO:0000256" key="7">
    <source>
        <dbReference type="ARBA" id="ARBA00047343"/>
    </source>
</evidence>
<evidence type="ECO:0000256" key="4">
    <source>
        <dbReference type="ARBA" id="ARBA00022695"/>
    </source>
</evidence>
<dbReference type="EC" id="2.7.7.13" evidence="2"/>
<dbReference type="GO" id="GO:0005525">
    <property type="term" value="F:GTP binding"/>
    <property type="evidence" value="ECO:0007669"/>
    <property type="project" value="UniProtKB-KW"/>
</dbReference>
<evidence type="ECO:0000313" key="10">
    <source>
        <dbReference type="EMBL" id="QOV88266.1"/>
    </source>
</evidence>
<evidence type="ECO:0000256" key="3">
    <source>
        <dbReference type="ARBA" id="ARBA00022679"/>
    </source>
</evidence>
<comment type="similarity">
    <text evidence="1">Belongs to the mannose-6-phosphate isomerase type 2 family.</text>
</comment>
<evidence type="ECO:0000259" key="9">
    <source>
        <dbReference type="Pfam" id="PF22640"/>
    </source>
</evidence>
<organism evidence="10 11">
    <name type="scientific">Humisphaera borealis</name>
    <dbReference type="NCBI Taxonomy" id="2807512"/>
    <lineage>
        <taxon>Bacteria</taxon>
        <taxon>Pseudomonadati</taxon>
        <taxon>Planctomycetota</taxon>
        <taxon>Phycisphaerae</taxon>
        <taxon>Tepidisphaerales</taxon>
        <taxon>Tepidisphaeraceae</taxon>
        <taxon>Humisphaera</taxon>
    </lineage>
</organism>
<keyword evidence="3" id="KW-0808">Transferase</keyword>
<dbReference type="Proteomes" id="UP000593765">
    <property type="component" value="Chromosome"/>
</dbReference>
<evidence type="ECO:0000256" key="6">
    <source>
        <dbReference type="ARBA" id="ARBA00023134"/>
    </source>
</evidence>
<dbReference type="KEGG" id="hbs:IPV69_18685"/>
<dbReference type="RefSeq" id="WP_206291241.1">
    <property type="nucleotide sequence ID" value="NZ_CP063458.1"/>
</dbReference>
<keyword evidence="5" id="KW-0547">Nucleotide-binding</keyword>
<evidence type="ECO:0000259" key="8">
    <source>
        <dbReference type="Pfam" id="PF00483"/>
    </source>
</evidence>